<keyword evidence="1" id="KW-1133">Transmembrane helix</keyword>
<accession>A0A0G0WTI8</accession>
<protein>
    <submittedName>
        <fullName evidence="2">Uncharacterized protein</fullName>
    </submittedName>
</protein>
<organism evidence="2 3">
    <name type="scientific">candidate division WWE3 bacterium GW2011_GWB1_41_6</name>
    <dbReference type="NCBI Taxonomy" id="1619112"/>
    <lineage>
        <taxon>Bacteria</taxon>
        <taxon>Katanobacteria</taxon>
    </lineage>
</organism>
<dbReference type="Proteomes" id="UP000034163">
    <property type="component" value="Unassembled WGS sequence"/>
</dbReference>
<keyword evidence="1" id="KW-0472">Membrane</keyword>
<evidence type="ECO:0000313" key="3">
    <source>
        <dbReference type="Proteomes" id="UP000034163"/>
    </source>
</evidence>
<gene>
    <name evidence="2" type="ORF">UU72_C0028G0006</name>
</gene>
<reference evidence="2 3" key="1">
    <citation type="journal article" date="2015" name="Nature">
        <title>rRNA introns, odd ribosomes, and small enigmatic genomes across a large radiation of phyla.</title>
        <authorList>
            <person name="Brown C.T."/>
            <person name="Hug L.A."/>
            <person name="Thomas B.C."/>
            <person name="Sharon I."/>
            <person name="Castelle C.J."/>
            <person name="Singh A."/>
            <person name="Wilkins M.J."/>
            <person name="Williams K.H."/>
            <person name="Banfield J.F."/>
        </authorList>
    </citation>
    <scope>NUCLEOTIDE SEQUENCE [LARGE SCALE GENOMIC DNA]</scope>
</reference>
<evidence type="ECO:0000256" key="1">
    <source>
        <dbReference type="SAM" id="Phobius"/>
    </source>
</evidence>
<name>A0A0G0WTI8_UNCKA</name>
<dbReference type="EMBL" id="LCBS01000028">
    <property type="protein sequence ID" value="KKS16069.1"/>
    <property type="molecule type" value="Genomic_DNA"/>
</dbReference>
<feature type="transmembrane region" description="Helical" evidence="1">
    <location>
        <begin position="47"/>
        <end position="63"/>
    </location>
</feature>
<dbReference type="AlphaFoldDB" id="A0A0G0WTI8"/>
<feature type="transmembrane region" description="Helical" evidence="1">
    <location>
        <begin position="20"/>
        <end position="40"/>
    </location>
</feature>
<comment type="caution">
    <text evidence="2">The sequence shown here is derived from an EMBL/GenBank/DDBJ whole genome shotgun (WGS) entry which is preliminary data.</text>
</comment>
<evidence type="ECO:0000313" key="2">
    <source>
        <dbReference type="EMBL" id="KKS16069.1"/>
    </source>
</evidence>
<proteinExistence type="predicted"/>
<sequence length="108" mass="12608">MTPIKRKRNHILDLLRGHYLLAILIDHFSYYAGVLGWLLIKFGKNSLSTYIIQSVVLFAAYYIPLNYGYWKSSFYTNVIIIITWVVLTEYKAVESKLTRLSKIGFVIK</sequence>
<keyword evidence="1" id="KW-0812">Transmembrane</keyword>